<evidence type="ECO:0000259" key="2">
    <source>
        <dbReference type="Pfam" id="PF02350"/>
    </source>
</evidence>
<feature type="domain" description="UDP-N-acetylglucosamine 2-epimerase" evidence="2">
    <location>
        <begin position="176"/>
        <end position="315"/>
    </location>
</feature>
<dbReference type="OrthoDB" id="6212418at2"/>
<dbReference type="InterPro" id="IPR016886">
    <property type="entry name" value="UCP028458_glyceroPtfrase"/>
</dbReference>
<protein>
    <submittedName>
        <fullName evidence="3">CDP-glycerol--poly(Glycerophosphate) glycerophosphotransferase</fullName>
    </submittedName>
</protein>
<gene>
    <name evidence="3" type="ORF">FBQ74_00160</name>
</gene>
<dbReference type="SUPFAM" id="SSF53756">
    <property type="entry name" value="UDP-Glycosyltransferase/glycogen phosphorylase"/>
    <property type="match status" value="1"/>
</dbReference>
<evidence type="ECO:0000256" key="1">
    <source>
        <dbReference type="RuleBase" id="RU003513"/>
    </source>
</evidence>
<proteinExistence type="inferred from homology"/>
<evidence type="ECO:0000313" key="4">
    <source>
        <dbReference type="Proteomes" id="UP000304912"/>
    </source>
</evidence>
<dbReference type="Pfam" id="PF02350">
    <property type="entry name" value="Epimerase_2"/>
    <property type="match status" value="1"/>
</dbReference>
<keyword evidence="1" id="KW-0413">Isomerase</keyword>
<dbReference type="EMBL" id="CP039852">
    <property type="protein sequence ID" value="QCZ91987.1"/>
    <property type="molecule type" value="Genomic_DNA"/>
</dbReference>
<dbReference type="GO" id="GO:0016740">
    <property type="term" value="F:transferase activity"/>
    <property type="evidence" value="ECO:0007669"/>
    <property type="project" value="UniProtKB-KW"/>
</dbReference>
<dbReference type="Proteomes" id="UP000304912">
    <property type="component" value="Chromosome"/>
</dbReference>
<dbReference type="InterPro" id="IPR043148">
    <property type="entry name" value="TagF_C"/>
</dbReference>
<reference evidence="3 4" key="1">
    <citation type="submission" date="2019-04" db="EMBL/GenBank/DDBJ databases">
        <title>Salinimonas iocasae sp. nov., a halophilic bacterium isolated from the outer tube casing of tubeworms in Okinawa Trough.</title>
        <authorList>
            <person name="Zhang H."/>
            <person name="Wang H."/>
            <person name="Li C."/>
        </authorList>
    </citation>
    <scope>NUCLEOTIDE SEQUENCE [LARGE SCALE GENOMIC DNA]</scope>
    <source>
        <strain evidence="3 4">KX18D6</strain>
    </source>
</reference>
<evidence type="ECO:0000313" key="3">
    <source>
        <dbReference type="EMBL" id="QCZ91987.1"/>
    </source>
</evidence>
<keyword evidence="3" id="KW-0808">Transferase</keyword>
<dbReference type="GO" id="GO:0016853">
    <property type="term" value="F:isomerase activity"/>
    <property type="evidence" value="ECO:0007669"/>
    <property type="project" value="UniProtKB-KW"/>
</dbReference>
<dbReference type="Gene3D" id="3.40.50.12580">
    <property type="match status" value="1"/>
</dbReference>
<organism evidence="3 4">
    <name type="scientific">Salinimonas iocasae</name>
    <dbReference type="NCBI Taxonomy" id="2572577"/>
    <lineage>
        <taxon>Bacteria</taxon>
        <taxon>Pseudomonadati</taxon>
        <taxon>Pseudomonadota</taxon>
        <taxon>Gammaproteobacteria</taxon>
        <taxon>Alteromonadales</taxon>
        <taxon>Alteromonadaceae</taxon>
        <taxon>Alteromonas/Salinimonas group</taxon>
        <taxon>Salinimonas</taxon>
    </lineage>
</organism>
<dbReference type="KEGG" id="salk:FBQ74_00160"/>
<name>A0A5B7Y863_9ALTE</name>
<comment type="similarity">
    <text evidence="1">Belongs to the UDP-N-acetylglucosamine 2-epimerase family.</text>
</comment>
<dbReference type="InterPro" id="IPR003331">
    <property type="entry name" value="UDP_GlcNAc_Epimerase_2_dom"/>
</dbReference>
<keyword evidence="4" id="KW-1185">Reference proteome</keyword>
<dbReference type="AlphaFoldDB" id="A0A5B7Y863"/>
<sequence>MTKNYLLFASLSYGYSIMRPLQEEIRRRGDNVAWYLEPGCPDLLTEDELRLTTFEQVAEFDACATFTPGNVIYPWFPGIHVQLFHGYPISKRGEKSRSTDDHFAVRGWFDMYCTQGSSSTEYFEELSKKHGFFKVYETGWSKVDPYFEHYELEKNHKPTVLYGTTFTKGISSAPVLVDTIGALVEEKDWNWILTFHPKIKDQSLLNKYRALAQEHENVKYVDNVRLKDFQNADVMLSDSSSIILEFMLMDKPVVTLRNTTPGSHLINVDSPDEIRSALETAMTRPDALMNKVRDFAEKHEAHRDGNNCERILEAVDDFIINYKGRLKAKPMNLLRKFKLRKRLGYWKLS</sequence>
<dbReference type="PIRSF" id="PIRSF028458">
    <property type="entry name" value="UCP028458_glyceroPtfrase"/>
    <property type="match status" value="1"/>
</dbReference>
<accession>A0A5B7Y863</accession>
<dbReference type="RefSeq" id="WP_139754751.1">
    <property type="nucleotide sequence ID" value="NZ_CP039852.1"/>
</dbReference>